<feature type="compositionally biased region" description="Acidic residues" evidence="1">
    <location>
        <begin position="52"/>
        <end position="73"/>
    </location>
</feature>
<feature type="compositionally biased region" description="Acidic residues" evidence="1">
    <location>
        <begin position="31"/>
        <end position="43"/>
    </location>
</feature>
<sequence>MNAYDPSEPMPRAPNIKTGPDYLDENPNQELVEEGLEVAEEETHESSQEYLLDPDPELSAADEDVDGTAEEAGLDAAPETAAMQIRRRP</sequence>
<organism evidence="2 3">
    <name type="scientific">Luteolibacter ambystomatis</name>
    <dbReference type="NCBI Taxonomy" id="2824561"/>
    <lineage>
        <taxon>Bacteria</taxon>
        <taxon>Pseudomonadati</taxon>
        <taxon>Verrucomicrobiota</taxon>
        <taxon>Verrucomicrobiia</taxon>
        <taxon>Verrucomicrobiales</taxon>
        <taxon>Verrucomicrobiaceae</taxon>
        <taxon>Luteolibacter</taxon>
    </lineage>
</organism>
<evidence type="ECO:0000313" key="2">
    <source>
        <dbReference type="EMBL" id="QUE51801.1"/>
    </source>
</evidence>
<evidence type="ECO:0000313" key="3">
    <source>
        <dbReference type="Proteomes" id="UP000676169"/>
    </source>
</evidence>
<gene>
    <name evidence="2" type="ORF">KBB96_02665</name>
</gene>
<protein>
    <submittedName>
        <fullName evidence="2">Uncharacterized protein</fullName>
    </submittedName>
</protein>
<feature type="region of interest" description="Disordered" evidence="1">
    <location>
        <begin position="1"/>
        <end position="89"/>
    </location>
</feature>
<accession>A0A975J0K2</accession>
<proteinExistence type="predicted"/>
<keyword evidence="3" id="KW-1185">Reference proteome</keyword>
<dbReference type="EMBL" id="CP073100">
    <property type="protein sequence ID" value="QUE51801.1"/>
    <property type="molecule type" value="Genomic_DNA"/>
</dbReference>
<name>A0A975J0K2_9BACT</name>
<dbReference type="RefSeq" id="WP_211631986.1">
    <property type="nucleotide sequence ID" value="NZ_CP073100.1"/>
</dbReference>
<dbReference type="AlphaFoldDB" id="A0A975J0K2"/>
<evidence type="ECO:0000256" key="1">
    <source>
        <dbReference type="SAM" id="MobiDB-lite"/>
    </source>
</evidence>
<dbReference type="KEGG" id="lamb:KBB96_02665"/>
<reference evidence="2" key="1">
    <citation type="submission" date="2021-04" db="EMBL/GenBank/DDBJ databases">
        <title>Luteolibacter sp. 32A isolated from the skin of an Anderson's salamander (Ambystoma andersonii).</title>
        <authorList>
            <person name="Spergser J."/>
            <person name="Busse H.-J."/>
        </authorList>
    </citation>
    <scope>NUCLEOTIDE SEQUENCE</scope>
    <source>
        <strain evidence="2">32A</strain>
    </source>
</reference>
<dbReference type="Proteomes" id="UP000676169">
    <property type="component" value="Chromosome"/>
</dbReference>